<feature type="coiled-coil region" evidence="4">
    <location>
        <begin position="572"/>
        <end position="599"/>
    </location>
</feature>
<dbReference type="GO" id="GO:0006935">
    <property type="term" value="P:chemotaxis"/>
    <property type="evidence" value="ECO:0007669"/>
    <property type="project" value="UniProtKB-KW"/>
</dbReference>
<evidence type="ECO:0000259" key="6">
    <source>
        <dbReference type="PROSITE" id="PS50111"/>
    </source>
</evidence>
<gene>
    <name evidence="8" type="ORF">BVC71_03890</name>
</gene>
<dbReference type="InterPro" id="IPR013587">
    <property type="entry name" value="Nitrate/nitrite_sensing"/>
</dbReference>
<keyword evidence="4" id="KW-0175">Coiled coil</keyword>
<keyword evidence="5" id="KW-0472">Membrane</keyword>
<evidence type="ECO:0000256" key="1">
    <source>
        <dbReference type="ARBA" id="ARBA00022500"/>
    </source>
</evidence>
<evidence type="ECO:0008006" key="10">
    <source>
        <dbReference type="Google" id="ProtNLM"/>
    </source>
</evidence>
<dbReference type="InterPro" id="IPR051310">
    <property type="entry name" value="MCP_chemotaxis"/>
</dbReference>
<dbReference type="PROSITE" id="PS50111">
    <property type="entry name" value="CHEMOTAXIS_TRANSDUC_2"/>
    <property type="match status" value="1"/>
</dbReference>
<dbReference type="SMART" id="SM00283">
    <property type="entry name" value="MA"/>
    <property type="match status" value="1"/>
</dbReference>
<comment type="similarity">
    <text evidence="2">Belongs to the methyl-accepting chemotaxis (MCP) protein family.</text>
</comment>
<dbReference type="InterPro" id="IPR003660">
    <property type="entry name" value="HAMP_dom"/>
</dbReference>
<dbReference type="GO" id="GO:0007165">
    <property type="term" value="P:signal transduction"/>
    <property type="evidence" value="ECO:0007669"/>
    <property type="project" value="UniProtKB-KW"/>
</dbReference>
<evidence type="ECO:0000256" key="2">
    <source>
        <dbReference type="ARBA" id="ARBA00029447"/>
    </source>
</evidence>
<dbReference type="SUPFAM" id="SSF58104">
    <property type="entry name" value="Methyl-accepting chemotaxis protein (MCP) signaling domain"/>
    <property type="match status" value="1"/>
</dbReference>
<protein>
    <recommendedName>
        <fullName evidence="10">Chemotaxis protein</fullName>
    </recommendedName>
</protein>
<evidence type="ECO:0000313" key="8">
    <source>
        <dbReference type="EMBL" id="OUD10640.1"/>
    </source>
</evidence>
<keyword evidence="1" id="KW-0145">Chemotaxis</keyword>
<dbReference type="OrthoDB" id="5349256at2"/>
<dbReference type="RefSeq" id="WP_086450289.1">
    <property type="nucleotide sequence ID" value="NZ_MSPP01000001.1"/>
</dbReference>
<feature type="transmembrane region" description="Helical" evidence="5">
    <location>
        <begin position="12"/>
        <end position="38"/>
    </location>
</feature>
<dbReference type="EMBL" id="MSPP01000001">
    <property type="protein sequence ID" value="OUD10640.1"/>
    <property type="molecule type" value="Genomic_DNA"/>
</dbReference>
<dbReference type="Proteomes" id="UP000194664">
    <property type="component" value="Unassembled WGS sequence"/>
</dbReference>
<dbReference type="Gene3D" id="1.10.287.950">
    <property type="entry name" value="Methyl-accepting chemotaxis protein"/>
    <property type="match status" value="1"/>
</dbReference>
<dbReference type="GO" id="GO:0005886">
    <property type="term" value="C:plasma membrane"/>
    <property type="evidence" value="ECO:0007669"/>
    <property type="project" value="TreeGrafter"/>
</dbReference>
<dbReference type="GO" id="GO:0004888">
    <property type="term" value="F:transmembrane signaling receptor activity"/>
    <property type="evidence" value="ECO:0007669"/>
    <property type="project" value="TreeGrafter"/>
</dbReference>
<proteinExistence type="inferred from homology"/>
<feature type="domain" description="HAMP" evidence="7">
    <location>
        <begin position="329"/>
        <end position="381"/>
    </location>
</feature>
<accession>A0A251X1N1</accession>
<dbReference type="AlphaFoldDB" id="A0A251X1N1"/>
<evidence type="ECO:0000259" key="7">
    <source>
        <dbReference type="PROSITE" id="PS50885"/>
    </source>
</evidence>
<feature type="domain" description="Methyl-accepting transducer" evidence="6">
    <location>
        <begin position="386"/>
        <end position="607"/>
    </location>
</feature>
<keyword evidence="5" id="KW-1133">Transmembrane helix</keyword>
<organism evidence="8 9">
    <name type="scientific">Marivivens niveibacter</name>
    <dbReference type="NCBI Taxonomy" id="1930667"/>
    <lineage>
        <taxon>Bacteria</taxon>
        <taxon>Pseudomonadati</taxon>
        <taxon>Pseudomonadota</taxon>
        <taxon>Alphaproteobacteria</taxon>
        <taxon>Rhodobacterales</taxon>
        <taxon>Paracoccaceae</taxon>
        <taxon>Marivivens group</taxon>
        <taxon>Marivivens</taxon>
    </lineage>
</organism>
<reference evidence="8 9" key="1">
    <citation type="submission" date="2016-12" db="EMBL/GenBank/DDBJ databases">
        <title>The draft genome sequence of HSLHS2.</title>
        <authorList>
            <person name="Hu D."/>
            <person name="Wang L."/>
            <person name="Shao Z."/>
        </authorList>
    </citation>
    <scope>NUCLEOTIDE SEQUENCE [LARGE SCALE GENOMIC DNA]</scope>
    <source>
        <strain evidence="8">MCCC 1A06712</strain>
    </source>
</reference>
<keyword evidence="5" id="KW-0812">Transmembrane</keyword>
<comment type="caution">
    <text evidence="8">The sequence shown here is derived from an EMBL/GenBank/DDBJ whole genome shotgun (WGS) entry which is preliminary data.</text>
</comment>
<dbReference type="InterPro" id="IPR004089">
    <property type="entry name" value="MCPsignal_dom"/>
</dbReference>
<keyword evidence="9" id="KW-1185">Reference proteome</keyword>
<dbReference type="PANTHER" id="PTHR43531:SF11">
    <property type="entry name" value="METHYL-ACCEPTING CHEMOTAXIS PROTEIN 3"/>
    <property type="match status" value="1"/>
</dbReference>
<evidence type="ECO:0000256" key="4">
    <source>
        <dbReference type="SAM" id="Coils"/>
    </source>
</evidence>
<dbReference type="Pfam" id="PF00015">
    <property type="entry name" value="MCPsignal"/>
    <property type="match status" value="1"/>
</dbReference>
<dbReference type="PROSITE" id="PS50885">
    <property type="entry name" value="HAMP"/>
    <property type="match status" value="1"/>
</dbReference>
<evidence type="ECO:0000256" key="3">
    <source>
        <dbReference type="PROSITE-ProRule" id="PRU00284"/>
    </source>
</evidence>
<feature type="transmembrane region" description="Helical" evidence="5">
    <location>
        <begin position="306"/>
        <end position="327"/>
    </location>
</feature>
<evidence type="ECO:0000313" key="9">
    <source>
        <dbReference type="Proteomes" id="UP000194664"/>
    </source>
</evidence>
<evidence type="ECO:0000256" key="5">
    <source>
        <dbReference type="SAM" id="Phobius"/>
    </source>
</evidence>
<keyword evidence="3" id="KW-0807">Transducer</keyword>
<dbReference type="Pfam" id="PF08376">
    <property type="entry name" value="NIT"/>
    <property type="match status" value="1"/>
</dbReference>
<sequence>MRRFLRGIILNYSALAVFLLVGGVPLILAAVYAGMFALDRTNDLERVHNLGDAYEVSSISVNLIHELQVERGMSATYLASGGTEFSSRLDGQRAKVDALRADFELALSAIHSDSPFRSAFEQSNDLMALLDKERGIISESSATVSEAVSVYTDIIEQLIHQIDMTAVDDFSSLVHATVAFLRAKDSMGLERAAAARIATLGELTDADMRRLVTLATVQDMYFADFVRYDDDLLQSAYDRVDKAFETVKVLRLRERILSGDVENLRPVSVFADYTSRINLLHRIELELVDSLQTSVSAKLVETRGSLFRILTLFVVTLIFCGIMVWGLGRIKAGILSEIVSASKRMIDGDLDAKLPKAGRNQLSDVIRTIAIFRDRTREAQAAMQAVLDKEAEALASLREATEKGNERSARIAQDLERTAQSTEQLAQSVQNAVANTDMANGFAGEMRVKANEGTKVVNDAIEAMGRIRNASDKITSIIKIIDEIAFQTNLLALNARVEAARAGHVGRGFAVVATEVQQLAARSARAAGDVSTLIEEAAREVQTGVKIVEASGDTLAEISFGANEIAQLIETVTDMSRQQSEALDEINQATNRLDEEMRTLSSGRSAA</sequence>
<name>A0A251X1N1_9RHOB</name>
<dbReference type="PANTHER" id="PTHR43531">
    <property type="entry name" value="PROTEIN ICFG"/>
    <property type="match status" value="1"/>
</dbReference>